<dbReference type="InterPro" id="IPR026579">
    <property type="entry name" value="FtsQ"/>
</dbReference>
<feature type="transmembrane region" description="Helical" evidence="9">
    <location>
        <begin position="20"/>
        <end position="39"/>
    </location>
</feature>
<keyword evidence="7 9" id="KW-0472">Membrane</keyword>
<keyword evidence="8" id="KW-0131">Cell cycle</keyword>
<name>A0ABS2NNR4_9FIRM</name>
<comment type="caution">
    <text evidence="11">The sequence shown here is derived from an EMBL/GenBank/DDBJ whole genome shotgun (WGS) entry which is preliminary data.</text>
</comment>
<keyword evidence="6 9" id="KW-1133">Transmembrane helix</keyword>
<evidence type="ECO:0000256" key="6">
    <source>
        <dbReference type="ARBA" id="ARBA00022989"/>
    </source>
</evidence>
<gene>
    <name evidence="11" type="ORF">JOC73_001097</name>
</gene>
<evidence type="ECO:0000256" key="3">
    <source>
        <dbReference type="ARBA" id="ARBA00022519"/>
    </source>
</evidence>
<dbReference type="PANTHER" id="PTHR35851:SF1">
    <property type="entry name" value="CELL DIVISION PROTEIN FTSQ"/>
    <property type="match status" value="1"/>
</dbReference>
<keyword evidence="2" id="KW-1003">Cell membrane</keyword>
<comment type="subcellular location">
    <subcellularLocation>
        <location evidence="1">Membrane</location>
    </subcellularLocation>
</comment>
<evidence type="ECO:0000259" key="10">
    <source>
        <dbReference type="PROSITE" id="PS51779"/>
    </source>
</evidence>
<dbReference type="Proteomes" id="UP001314796">
    <property type="component" value="Unassembled WGS sequence"/>
</dbReference>
<keyword evidence="4 11" id="KW-0132">Cell division</keyword>
<evidence type="ECO:0000313" key="11">
    <source>
        <dbReference type="EMBL" id="MBM7614585.1"/>
    </source>
</evidence>
<dbReference type="GO" id="GO:0051301">
    <property type="term" value="P:cell division"/>
    <property type="evidence" value="ECO:0007669"/>
    <property type="project" value="UniProtKB-KW"/>
</dbReference>
<dbReference type="InterPro" id="IPR005548">
    <property type="entry name" value="Cell_div_FtsQ/DivIB_C"/>
</dbReference>
<dbReference type="Pfam" id="PF08478">
    <property type="entry name" value="POTRA_1"/>
    <property type="match status" value="1"/>
</dbReference>
<evidence type="ECO:0000256" key="7">
    <source>
        <dbReference type="ARBA" id="ARBA00023136"/>
    </source>
</evidence>
<accession>A0ABS2NNR4</accession>
<evidence type="ECO:0000313" key="12">
    <source>
        <dbReference type="Proteomes" id="UP001314796"/>
    </source>
</evidence>
<evidence type="ECO:0000256" key="2">
    <source>
        <dbReference type="ARBA" id="ARBA00022475"/>
    </source>
</evidence>
<keyword evidence="5 9" id="KW-0812">Transmembrane</keyword>
<dbReference type="InterPro" id="IPR013685">
    <property type="entry name" value="POTRA_FtsQ_type"/>
</dbReference>
<protein>
    <submittedName>
        <fullName evidence="11">Cell division protein FtsQ</fullName>
    </submittedName>
</protein>
<dbReference type="EMBL" id="JAFBEE010000005">
    <property type="protein sequence ID" value="MBM7614585.1"/>
    <property type="molecule type" value="Genomic_DNA"/>
</dbReference>
<dbReference type="Gene3D" id="3.10.20.310">
    <property type="entry name" value="membrane protein fhac"/>
    <property type="match status" value="1"/>
</dbReference>
<feature type="domain" description="POTRA" evidence="10">
    <location>
        <begin position="44"/>
        <end position="112"/>
    </location>
</feature>
<reference evidence="11 12" key="1">
    <citation type="submission" date="2021-01" db="EMBL/GenBank/DDBJ databases">
        <title>Genomic Encyclopedia of Type Strains, Phase IV (KMG-IV): sequencing the most valuable type-strain genomes for metagenomic binning, comparative biology and taxonomic classification.</title>
        <authorList>
            <person name="Goeker M."/>
        </authorList>
    </citation>
    <scope>NUCLEOTIDE SEQUENCE [LARGE SCALE GENOMIC DNA]</scope>
    <source>
        <strain evidence="11 12">DSM 25890</strain>
    </source>
</reference>
<evidence type="ECO:0000256" key="8">
    <source>
        <dbReference type="ARBA" id="ARBA00023306"/>
    </source>
</evidence>
<dbReference type="PROSITE" id="PS51779">
    <property type="entry name" value="POTRA"/>
    <property type="match status" value="1"/>
</dbReference>
<organism evidence="11 12">
    <name type="scientific">Alkaliphilus hydrothermalis</name>
    <dbReference type="NCBI Taxonomy" id="1482730"/>
    <lineage>
        <taxon>Bacteria</taxon>
        <taxon>Bacillati</taxon>
        <taxon>Bacillota</taxon>
        <taxon>Clostridia</taxon>
        <taxon>Peptostreptococcales</taxon>
        <taxon>Natronincolaceae</taxon>
        <taxon>Alkaliphilus</taxon>
    </lineage>
</organism>
<keyword evidence="12" id="KW-1185">Reference proteome</keyword>
<evidence type="ECO:0000256" key="1">
    <source>
        <dbReference type="ARBA" id="ARBA00004370"/>
    </source>
</evidence>
<dbReference type="PANTHER" id="PTHR35851">
    <property type="entry name" value="CELL DIVISION PROTEIN FTSQ"/>
    <property type="match status" value="1"/>
</dbReference>
<dbReference type="Pfam" id="PF03799">
    <property type="entry name" value="FtsQ_DivIB_C"/>
    <property type="match status" value="1"/>
</dbReference>
<dbReference type="RefSeq" id="WP_204400943.1">
    <property type="nucleotide sequence ID" value="NZ_JAFBEE010000005.1"/>
</dbReference>
<evidence type="ECO:0000256" key="9">
    <source>
        <dbReference type="SAM" id="Phobius"/>
    </source>
</evidence>
<sequence length="257" mass="29392">MSDYEAVKKRKLRKRKIQKAITSILLIIVFILWGIYALLQSDFFNLKDVVILENNTLKQEDVFQISKLGMGRNILKYNLGEIKENVEAHPYIKEAYVERKLPGKITIKVKERSEYAIMAYMGSYLYIDQEGVVLGVKDNGLTQQIPLITGAKFNTLKVGEKADLVNTEDVIKVLKLLEAANLSEMMDTISEINISESANFRLITFDGIEVQLGKAENPAYLMLALKEVLVNLYTINRRDVIIDMRYEGHITVKDRNI</sequence>
<proteinExistence type="predicted"/>
<evidence type="ECO:0000256" key="5">
    <source>
        <dbReference type="ARBA" id="ARBA00022692"/>
    </source>
</evidence>
<keyword evidence="3" id="KW-0997">Cell inner membrane</keyword>
<dbReference type="InterPro" id="IPR034746">
    <property type="entry name" value="POTRA"/>
</dbReference>
<evidence type="ECO:0000256" key="4">
    <source>
        <dbReference type="ARBA" id="ARBA00022618"/>
    </source>
</evidence>